<dbReference type="HAMAP" id="MF_01023">
    <property type="entry name" value="HisC_aminotrans_2"/>
    <property type="match status" value="1"/>
</dbReference>
<dbReference type="Pfam" id="PF00155">
    <property type="entry name" value="Aminotran_1_2"/>
    <property type="match status" value="1"/>
</dbReference>
<keyword evidence="4 8" id="KW-0032">Aminotransferase</keyword>
<gene>
    <name evidence="8" type="primary">hisC</name>
    <name evidence="10" type="ORF">SAMN02745111_02254</name>
</gene>
<evidence type="ECO:0000256" key="5">
    <source>
        <dbReference type="ARBA" id="ARBA00022679"/>
    </source>
</evidence>
<comment type="similarity">
    <text evidence="8">Belongs to the class-II pyridoxal-phosphate-dependent aminotransferase family. Histidinol-phosphate aminotransferase subfamily.</text>
</comment>
<dbReference type="EC" id="2.6.1.9" evidence="8"/>
<dbReference type="SUPFAM" id="SSF53383">
    <property type="entry name" value="PLP-dependent transferases"/>
    <property type="match status" value="1"/>
</dbReference>
<dbReference type="Proteomes" id="UP000190814">
    <property type="component" value="Unassembled WGS sequence"/>
</dbReference>
<dbReference type="InterPro" id="IPR005861">
    <property type="entry name" value="HisP_aminotrans"/>
</dbReference>
<comment type="subunit">
    <text evidence="3 8">Homodimer.</text>
</comment>
<dbReference type="Gene3D" id="3.40.640.10">
    <property type="entry name" value="Type I PLP-dependent aspartate aminotransferase-like (Major domain)"/>
    <property type="match status" value="1"/>
</dbReference>
<dbReference type="InterPro" id="IPR015422">
    <property type="entry name" value="PyrdxlP-dep_Trfase_small"/>
</dbReference>
<evidence type="ECO:0000256" key="2">
    <source>
        <dbReference type="ARBA" id="ARBA00005011"/>
    </source>
</evidence>
<proteinExistence type="inferred from homology"/>
<feature type="domain" description="Aminotransferase class I/classII large" evidence="9">
    <location>
        <begin position="22"/>
        <end position="352"/>
    </location>
</feature>
<evidence type="ECO:0000256" key="1">
    <source>
        <dbReference type="ARBA" id="ARBA00001933"/>
    </source>
</evidence>
<dbReference type="InterPro" id="IPR001917">
    <property type="entry name" value="Aminotrans_II_pyridoxalP_BS"/>
</dbReference>
<dbReference type="UniPathway" id="UPA00031">
    <property type="reaction ID" value="UER00012"/>
</dbReference>
<evidence type="ECO:0000256" key="4">
    <source>
        <dbReference type="ARBA" id="ARBA00022576"/>
    </source>
</evidence>
<dbReference type="InterPro" id="IPR015424">
    <property type="entry name" value="PyrdxlP-dep_Trfase"/>
</dbReference>
<dbReference type="NCBIfam" id="TIGR01141">
    <property type="entry name" value="hisC"/>
    <property type="match status" value="1"/>
</dbReference>
<dbReference type="OrthoDB" id="9813612at2"/>
<dbReference type="PROSITE" id="PS00599">
    <property type="entry name" value="AA_TRANSFER_CLASS_2"/>
    <property type="match status" value="1"/>
</dbReference>
<keyword evidence="6 8" id="KW-0663">Pyridoxal phosphate</keyword>
<dbReference type="InterPro" id="IPR004839">
    <property type="entry name" value="Aminotransferase_I/II_large"/>
</dbReference>
<keyword evidence="5 8" id="KW-0808">Transferase</keyword>
<comment type="cofactor">
    <cofactor evidence="1 8">
        <name>pyridoxal 5'-phosphate</name>
        <dbReference type="ChEBI" id="CHEBI:597326"/>
    </cofactor>
</comment>
<evidence type="ECO:0000256" key="3">
    <source>
        <dbReference type="ARBA" id="ARBA00011738"/>
    </source>
</evidence>
<organism evidence="10 11">
    <name type="scientific">Eubacterium uniforme</name>
    <dbReference type="NCBI Taxonomy" id="39495"/>
    <lineage>
        <taxon>Bacteria</taxon>
        <taxon>Bacillati</taxon>
        <taxon>Bacillota</taxon>
        <taxon>Clostridia</taxon>
        <taxon>Eubacteriales</taxon>
        <taxon>Eubacteriaceae</taxon>
        <taxon>Eubacterium</taxon>
    </lineage>
</organism>
<name>A0A1T4W3V6_9FIRM</name>
<dbReference type="InterPro" id="IPR015421">
    <property type="entry name" value="PyrdxlP-dep_Trfase_major"/>
</dbReference>
<evidence type="ECO:0000313" key="10">
    <source>
        <dbReference type="EMBL" id="SKA71748.1"/>
    </source>
</evidence>
<sequence>MGLYDNLRKIDPYVPGEQPQNKDVIKLNTNENPYPPSSAVLDVKERYNTDNLKLYPDPDIKKLSDELAIYFNGKYNTNLTKENVFVGVGSDDVLSVAFQTFFNSGKAILFPDVTYSFYDVWADLYKIDYDVVPLREGFLIDPEDYNRDCGGVVIANPNAPTTVALGLDAIEKILDDNSEVVVIVDEAYVDFGGESAIKLLEKHENLVVVQTYSKSRSMAGARIGYALGGYRLIKAMEDVKFSINSYTLSNLQIAMGVASLRDEDYFKKSVEKIISTRDRAKEKFKELGFNCPDSKTNFLFVTHESIPAVEIFEYLKTKNIFVRYFRKPATIANYLRVTIGTDEQMDALFKALEEYIDKK</sequence>
<keyword evidence="8" id="KW-0028">Amino-acid biosynthesis</keyword>
<dbReference type="AlphaFoldDB" id="A0A1T4W3V6"/>
<dbReference type="STRING" id="39495.SAMN02745111_02254"/>
<accession>A0A1T4W3V6</accession>
<dbReference type="GO" id="GO:0004400">
    <property type="term" value="F:histidinol-phosphate transaminase activity"/>
    <property type="evidence" value="ECO:0007669"/>
    <property type="project" value="UniProtKB-UniRule"/>
</dbReference>
<dbReference type="EMBL" id="FUXZ01000016">
    <property type="protein sequence ID" value="SKA71748.1"/>
    <property type="molecule type" value="Genomic_DNA"/>
</dbReference>
<feature type="modified residue" description="N6-(pyridoxal phosphate)lysine" evidence="8">
    <location>
        <position position="214"/>
    </location>
</feature>
<evidence type="ECO:0000256" key="8">
    <source>
        <dbReference type="HAMAP-Rule" id="MF_01023"/>
    </source>
</evidence>
<keyword evidence="11" id="KW-1185">Reference proteome</keyword>
<comment type="catalytic activity">
    <reaction evidence="7 8">
        <text>L-histidinol phosphate + 2-oxoglutarate = 3-(imidazol-4-yl)-2-oxopropyl phosphate + L-glutamate</text>
        <dbReference type="Rhea" id="RHEA:23744"/>
        <dbReference type="ChEBI" id="CHEBI:16810"/>
        <dbReference type="ChEBI" id="CHEBI:29985"/>
        <dbReference type="ChEBI" id="CHEBI:57766"/>
        <dbReference type="ChEBI" id="CHEBI:57980"/>
        <dbReference type="EC" id="2.6.1.9"/>
    </reaction>
</comment>
<dbReference type="PANTHER" id="PTHR43643">
    <property type="entry name" value="HISTIDINOL-PHOSPHATE AMINOTRANSFERASE 2"/>
    <property type="match status" value="1"/>
</dbReference>
<dbReference type="PANTHER" id="PTHR43643:SF3">
    <property type="entry name" value="HISTIDINOL-PHOSPHATE AMINOTRANSFERASE"/>
    <property type="match status" value="1"/>
</dbReference>
<evidence type="ECO:0000313" key="11">
    <source>
        <dbReference type="Proteomes" id="UP000190814"/>
    </source>
</evidence>
<comment type="pathway">
    <text evidence="2 8">Amino-acid biosynthesis; L-histidine biosynthesis; L-histidine from 5-phospho-alpha-D-ribose 1-diphosphate: step 7/9.</text>
</comment>
<dbReference type="RefSeq" id="WP_078767080.1">
    <property type="nucleotide sequence ID" value="NZ_FUXZ01000016.1"/>
</dbReference>
<keyword evidence="8" id="KW-0368">Histidine biosynthesis</keyword>
<protein>
    <recommendedName>
        <fullName evidence="8">Histidinol-phosphate aminotransferase</fullName>
        <ecNumber evidence="8">2.6.1.9</ecNumber>
    </recommendedName>
    <alternativeName>
        <fullName evidence="8">Imidazole acetol-phosphate transaminase</fullName>
    </alternativeName>
</protein>
<dbReference type="Gene3D" id="3.90.1150.10">
    <property type="entry name" value="Aspartate Aminotransferase, domain 1"/>
    <property type="match status" value="1"/>
</dbReference>
<dbReference type="InterPro" id="IPR050106">
    <property type="entry name" value="HistidinolP_aminotransfase"/>
</dbReference>
<dbReference type="GO" id="GO:0000105">
    <property type="term" value="P:L-histidine biosynthetic process"/>
    <property type="evidence" value="ECO:0007669"/>
    <property type="project" value="UniProtKB-UniRule"/>
</dbReference>
<dbReference type="CDD" id="cd00609">
    <property type="entry name" value="AAT_like"/>
    <property type="match status" value="1"/>
</dbReference>
<evidence type="ECO:0000259" key="9">
    <source>
        <dbReference type="Pfam" id="PF00155"/>
    </source>
</evidence>
<evidence type="ECO:0000256" key="7">
    <source>
        <dbReference type="ARBA" id="ARBA00047481"/>
    </source>
</evidence>
<evidence type="ECO:0000256" key="6">
    <source>
        <dbReference type="ARBA" id="ARBA00022898"/>
    </source>
</evidence>
<reference evidence="10 11" key="1">
    <citation type="submission" date="2017-02" db="EMBL/GenBank/DDBJ databases">
        <authorList>
            <person name="Peterson S.W."/>
        </authorList>
    </citation>
    <scope>NUCLEOTIDE SEQUENCE [LARGE SCALE GENOMIC DNA]</scope>
    <source>
        <strain evidence="10 11">ATCC 35992</strain>
    </source>
</reference>
<dbReference type="GO" id="GO:0030170">
    <property type="term" value="F:pyridoxal phosphate binding"/>
    <property type="evidence" value="ECO:0007669"/>
    <property type="project" value="InterPro"/>
</dbReference>